<dbReference type="Proteomes" id="UP000029644">
    <property type="component" value="Unassembled WGS sequence"/>
</dbReference>
<keyword evidence="9" id="KW-0031">Aminopeptidase</keyword>
<evidence type="ECO:0000256" key="6">
    <source>
        <dbReference type="ARBA" id="ARBA00022801"/>
    </source>
</evidence>
<dbReference type="InterPro" id="IPR052433">
    <property type="entry name" value="X-Pro_dipept-like"/>
</dbReference>
<proteinExistence type="inferred from homology"/>
<name>A0A090V7A7_9FLAO</name>
<keyword evidence="5" id="KW-0479">Metal-binding</keyword>
<gene>
    <name evidence="9" type="ORF">JCM19300_3718</name>
</gene>
<evidence type="ECO:0000256" key="2">
    <source>
        <dbReference type="ARBA" id="ARBA00001936"/>
    </source>
</evidence>
<keyword evidence="6 9" id="KW-0378">Hydrolase</keyword>
<evidence type="ECO:0000256" key="3">
    <source>
        <dbReference type="ARBA" id="ARBA00008766"/>
    </source>
</evidence>
<comment type="catalytic activity">
    <reaction evidence="1">
        <text>Release of any N-terminal amino acid, including proline, that is linked to proline, even from a dipeptide or tripeptide.</text>
        <dbReference type="EC" id="3.4.11.9"/>
    </reaction>
</comment>
<reference evidence="9 10" key="1">
    <citation type="journal article" date="2014" name="Genome Announc.">
        <title>Draft Genome Sequences of Marine Flavobacterium Algibacter lectus Strains SS8 and NR4.</title>
        <authorList>
            <person name="Takatani N."/>
            <person name="Nakanishi M."/>
            <person name="Meirelles P."/>
            <person name="Mino S."/>
            <person name="Suda W."/>
            <person name="Oshima K."/>
            <person name="Hattori M."/>
            <person name="Ohkuma M."/>
            <person name="Hosokawa M."/>
            <person name="Miyashita K."/>
            <person name="Thompson F.L."/>
            <person name="Niwa A."/>
            <person name="Sawabe T."/>
            <person name="Sawabe T."/>
        </authorList>
    </citation>
    <scope>NUCLEOTIDE SEQUENCE [LARGE SCALE GENOMIC DNA]</scope>
    <source>
        <strain evidence="9 10">JCM 19300</strain>
    </source>
</reference>
<dbReference type="PANTHER" id="PTHR43226:SF4">
    <property type="entry name" value="XAA-PRO AMINOPEPTIDASE 3"/>
    <property type="match status" value="1"/>
</dbReference>
<comment type="cofactor">
    <cofactor evidence="2">
        <name>Mn(2+)</name>
        <dbReference type="ChEBI" id="CHEBI:29035"/>
    </cofactor>
</comment>
<evidence type="ECO:0000256" key="5">
    <source>
        <dbReference type="ARBA" id="ARBA00022723"/>
    </source>
</evidence>
<dbReference type="GO" id="GO:0070006">
    <property type="term" value="F:metalloaminopeptidase activity"/>
    <property type="evidence" value="ECO:0007669"/>
    <property type="project" value="InterPro"/>
</dbReference>
<keyword evidence="7" id="KW-0464">Manganese</keyword>
<dbReference type="InterPro" id="IPR000994">
    <property type="entry name" value="Pept_M24"/>
</dbReference>
<dbReference type="Gene3D" id="3.90.230.10">
    <property type="entry name" value="Creatinase/methionine aminopeptidase superfamily"/>
    <property type="match status" value="1"/>
</dbReference>
<dbReference type="GO" id="GO:0006508">
    <property type="term" value="P:proteolysis"/>
    <property type="evidence" value="ECO:0007669"/>
    <property type="project" value="TreeGrafter"/>
</dbReference>
<dbReference type="SUPFAM" id="SSF55920">
    <property type="entry name" value="Creatinase/aminopeptidase"/>
    <property type="match status" value="1"/>
</dbReference>
<organism evidence="9 10">
    <name type="scientific">Algibacter lectus</name>
    <dbReference type="NCBI Taxonomy" id="221126"/>
    <lineage>
        <taxon>Bacteria</taxon>
        <taxon>Pseudomonadati</taxon>
        <taxon>Bacteroidota</taxon>
        <taxon>Flavobacteriia</taxon>
        <taxon>Flavobacteriales</taxon>
        <taxon>Flavobacteriaceae</taxon>
        <taxon>Algibacter</taxon>
    </lineage>
</organism>
<evidence type="ECO:0000256" key="7">
    <source>
        <dbReference type="ARBA" id="ARBA00023211"/>
    </source>
</evidence>
<evidence type="ECO:0000313" key="9">
    <source>
        <dbReference type="EMBL" id="GAL60780.1"/>
    </source>
</evidence>
<sequence>MKYNPIDNNLFIKNRKNFANKMKSNSLAVFNSNDIYPISADSTMPFEQHRDIFYLSGVDQEESILVLFPDCPKEKHREILFLKETNEHIAIWEGEKLTKEKAFETSGIKTVYWLQDMEKIMFEIMTQCDTVYINTNEHYRANVETETREDRFSKWLKDKYPAHSVAKSNPILQRLRSVKDPIELDLIQQACDITEKGFRRILNFVKPGVWEFEIEAEFIHEFLRNRSKKFAYTPIVASGNNANVLHYVENNQQCKAGDLILLDVGAEYANYSSDMTRTIPVSGRFTDRQKAVYNAVLNVKNEATNMLIPGTDWAAYHVEVGKIMTGELLNLAYLIKPMYKMKIRNGQLTKNILCTVLATTWD</sequence>
<dbReference type="GO" id="GO:0030145">
    <property type="term" value="F:manganese ion binding"/>
    <property type="evidence" value="ECO:0007669"/>
    <property type="project" value="InterPro"/>
</dbReference>
<accession>A0A090V7A7</accession>
<dbReference type="InterPro" id="IPR029149">
    <property type="entry name" value="Creatin/AminoP/Spt16_N"/>
</dbReference>
<dbReference type="EMBL" id="BBNQ01000001">
    <property type="protein sequence ID" value="GAL60780.1"/>
    <property type="molecule type" value="Genomic_DNA"/>
</dbReference>
<dbReference type="AlphaFoldDB" id="A0A090V7A7"/>
<comment type="similarity">
    <text evidence="3">Belongs to the peptidase M24B family.</text>
</comment>
<comment type="caution">
    <text evidence="9">The sequence shown here is derived from an EMBL/GenBank/DDBJ whole genome shotgun (WGS) entry which is preliminary data.</text>
</comment>
<dbReference type="InterPro" id="IPR007865">
    <property type="entry name" value="Aminopep_P_N"/>
</dbReference>
<dbReference type="SUPFAM" id="SSF53092">
    <property type="entry name" value="Creatinase/prolidase N-terminal domain"/>
    <property type="match status" value="1"/>
</dbReference>
<evidence type="ECO:0000259" key="8">
    <source>
        <dbReference type="SMART" id="SM01011"/>
    </source>
</evidence>
<evidence type="ECO:0000313" key="10">
    <source>
        <dbReference type="Proteomes" id="UP000029644"/>
    </source>
</evidence>
<feature type="domain" description="Aminopeptidase P N-terminal" evidence="8">
    <location>
        <begin position="6"/>
        <end position="142"/>
    </location>
</feature>
<dbReference type="PANTHER" id="PTHR43226">
    <property type="entry name" value="XAA-PRO AMINOPEPTIDASE 3"/>
    <property type="match status" value="1"/>
</dbReference>
<dbReference type="Pfam" id="PF00557">
    <property type="entry name" value="Peptidase_M24"/>
    <property type="match status" value="1"/>
</dbReference>
<dbReference type="SMART" id="SM01011">
    <property type="entry name" value="AMP_N"/>
    <property type="match status" value="1"/>
</dbReference>
<dbReference type="InterPro" id="IPR036005">
    <property type="entry name" value="Creatinase/aminopeptidase-like"/>
</dbReference>
<evidence type="ECO:0000256" key="1">
    <source>
        <dbReference type="ARBA" id="ARBA00001424"/>
    </source>
</evidence>
<evidence type="ECO:0000256" key="4">
    <source>
        <dbReference type="ARBA" id="ARBA00012574"/>
    </source>
</evidence>
<dbReference type="Gene3D" id="3.40.350.10">
    <property type="entry name" value="Creatinase/prolidase N-terminal domain"/>
    <property type="match status" value="1"/>
</dbReference>
<dbReference type="EC" id="3.4.11.9" evidence="4"/>
<dbReference type="Pfam" id="PF05195">
    <property type="entry name" value="AMP_N"/>
    <property type="match status" value="1"/>
</dbReference>
<keyword evidence="9" id="KW-0645">Protease</keyword>
<protein>
    <recommendedName>
        <fullName evidence="4">Xaa-Pro aminopeptidase</fullName>
        <ecNumber evidence="4">3.4.11.9</ecNumber>
    </recommendedName>
</protein>